<dbReference type="Pfam" id="PF00659">
    <property type="entry name" value="POLO_box"/>
    <property type="match status" value="2"/>
</dbReference>
<gene>
    <name evidence="9" type="ORF">DEBURN_LOCUS2382</name>
</gene>
<evidence type="ECO:0000259" key="8">
    <source>
        <dbReference type="PROSITE" id="PS50078"/>
    </source>
</evidence>
<dbReference type="GO" id="GO:0004674">
    <property type="term" value="F:protein serine/threonine kinase activity"/>
    <property type="evidence" value="ECO:0007669"/>
    <property type="project" value="UniProtKB-KW"/>
</dbReference>
<keyword evidence="3" id="KW-0677">Repeat</keyword>
<protein>
    <submittedName>
        <fullName evidence="9">6572_t:CDS:1</fullName>
    </submittedName>
</protein>
<dbReference type="CDD" id="cd13117">
    <property type="entry name" value="POLO_box_2"/>
    <property type="match status" value="1"/>
</dbReference>
<evidence type="ECO:0000256" key="3">
    <source>
        <dbReference type="ARBA" id="ARBA00022737"/>
    </source>
</evidence>
<dbReference type="OrthoDB" id="408964at2759"/>
<evidence type="ECO:0000256" key="5">
    <source>
        <dbReference type="ARBA" id="ARBA00022777"/>
    </source>
</evidence>
<feature type="domain" description="Protein kinase" evidence="7">
    <location>
        <begin position="1"/>
        <end position="268"/>
    </location>
</feature>
<feature type="domain" description="POLO box" evidence="8">
    <location>
        <begin position="267"/>
        <end position="338"/>
    </location>
</feature>
<evidence type="ECO:0000256" key="6">
    <source>
        <dbReference type="ARBA" id="ARBA00022840"/>
    </source>
</evidence>
<dbReference type="InterPro" id="IPR036947">
    <property type="entry name" value="POLO_box_dom_sf"/>
</dbReference>
<dbReference type="InterPro" id="IPR000959">
    <property type="entry name" value="POLO_box_dom"/>
</dbReference>
<keyword evidence="1" id="KW-0723">Serine/threonine-protein kinase</keyword>
<dbReference type="Pfam" id="PF00069">
    <property type="entry name" value="Pkinase"/>
    <property type="match status" value="1"/>
</dbReference>
<reference evidence="9" key="1">
    <citation type="submission" date="2021-06" db="EMBL/GenBank/DDBJ databases">
        <authorList>
            <person name="Kallberg Y."/>
            <person name="Tangrot J."/>
            <person name="Rosling A."/>
        </authorList>
    </citation>
    <scope>NUCLEOTIDE SEQUENCE</scope>
    <source>
        <strain evidence="9">AZ414A</strain>
    </source>
</reference>
<dbReference type="GO" id="GO:0005524">
    <property type="term" value="F:ATP binding"/>
    <property type="evidence" value="ECO:0007669"/>
    <property type="project" value="UniProtKB-KW"/>
</dbReference>
<evidence type="ECO:0000313" key="10">
    <source>
        <dbReference type="Proteomes" id="UP000789706"/>
    </source>
</evidence>
<dbReference type="Gene3D" id="3.30.1120.30">
    <property type="entry name" value="POLO box domain"/>
    <property type="match status" value="2"/>
</dbReference>
<dbReference type="SMART" id="SM00220">
    <property type="entry name" value="S_TKc"/>
    <property type="match status" value="1"/>
</dbReference>
<dbReference type="InterPro" id="IPR011009">
    <property type="entry name" value="Kinase-like_dom_sf"/>
</dbReference>
<dbReference type="InterPro" id="IPR000719">
    <property type="entry name" value="Prot_kinase_dom"/>
</dbReference>
<evidence type="ECO:0000259" key="7">
    <source>
        <dbReference type="PROSITE" id="PS50011"/>
    </source>
</evidence>
<dbReference type="CDD" id="cd13118">
    <property type="entry name" value="POLO_box_1"/>
    <property type="match status" value="1"/>
</dbReference>
<keyword evidence="10" id="KW-1185">Reference proteome</keyword>
<dbReference type="PANTHER" id="PTHR24345:SF0">
    <property type="entry name" value="CELL CYCLE SERINE_THREONINE-PROTEIN KINASE CDC5_MSD2"/>
    <property type="match status" value="1"/>
</dbReference>
<dbReference type="PROSITE" id="PS50078">
    <property type="entry name" value="POLO_BOX"/>
    <property type="match status" value="1"/>
</dbReference>
<dbReference type="PROSITE" id="PS50011">
    <property type="entry name" value="PROTEIN_KINASE_DOM"/>
    <property type="match status" value="1"/>
</dbReference>
<proteinExistence type="predicted"/>
<sequence>MDGTHGILTTRNLEPPSIIKSYRKPNQEYKRRKILGEEGEILAIKSISKSTLRKNPLNKEKTLAYMIKKRQRITEAEVRFFMRQLLDACDYMHKMFVIHRDLKLSNLFLTNEMKVKIGDFGLAAQLERVVLFGHDGHSFEADLWSLGPPFQKNSDSHEIYRRIKEGAYEFPTYITDVSKEAKRITPQKIPLSALFITPTFDYHNQSVTIKSQTSYASHMSIPILETCYTTLKSEFKNSQEKKKNIKDILVGNVRSVKSDLSITPRVFINKWMDYSKKYGFGYQLTDGSTGIYFDDDNTTLIIRTLYTVKEYPKFLTKKFFTLQKFEKYMKETLVKENTYTYVDRDRTRNMVFMKKFKRSRHAMLFCLSNYLVQIVFFNHERIILTEEGRVVTHINEKDVTNTYTLLDILEGNDQTLINRLEYKDNNGKEDVEQQRRSKRSKIN</sequence>
<dbReference type="InterPro" id="IPR033695">
    <property type="entry name" value="POLO_box_2"/>
</dbReference>
<keyword evidence="4" id="KW-0547">Nucleotide-binding</keyword>
<keyword evidence="2" id="KW-0808">Transferase</keyword>
<accession>A0A9N8VPI4</accession>
<dbReference type="GO" id="GO:0005634">
    <property type="term" value="C:nucleus"/>
    <property type="evidence" value="ECO:0007669"/>
    <property type="project" value="TreeGrafter"/>
</dbReference>
<keyword evidence="6" id="KW-0067">ATP-binding</keyword>
<dbReference type="EMBL" id="CAJVPK010000130">
    <property type="protein sequence ID" value="CAG8455368.1"/>
    <property type="molecule type" value="Genomic_DNA"/>
</dbReference>
<comment type="caution">
    <text evidence="9">The sequence shown here is derived from an EMBL/GenBank/DDBJ whole genome shotgun (WGS) entry which is preliminary data.</text>
</comment>
<dbReference type="SUPFAM" id="SSF56112">
    <property type="entry name" value="Protein kinase-like (PK-like)"/>
    <property type="match status" value="1"/>
</dbReference>
<evidence type="ECO:0000256" key="2">
    <source>
        <dbReference type="ARBA" id="ARBA00022679"/>
    </source>
</evidence>
<dbReference type="AlphaFoldDB" id="A0A9N8VPI4"/>
<dbReference type="InterPro" id="IPR033701">
    <property type="entry name" value="POLO_box_1"/>
</dbReference>
<dbReference type="Gene3D" id="1.10.510.10">
    <property type="entry name" value="Transferase(Phosphotransferase) domain 1"/>
    <property type="match status" value="1"/>
</dbReference>
<dbReference type="PANTHER" id="PTHR24345">
    <property type="entry name" value="SERINE/THREONINE-PROTEIN KINASE PLK"/>
    <property type="match status" value="1"/>
</dbReference>
<dbReference type="PROSITE" id="PS00108">
    <property type="entry name" value="PROTEIN_KINASE_ST"/>
    <property type="match status" value="1"/>
</dbReference>
<dbReference type="SUPFAM" id="SSF82615">
    <property type="entry name" value="Polo-box domain"/>
    <property type="match status" value="2"/>
</dbReference>
<dbReference type="InterPro" id="IPR008271">
    <property type="entry name" value="Ser/Thr_kinase_AS"/>
</dbReference>
<dbReference type="Proteomes" id="UP000789706">
    <property type="component" value="Unassembled WGS sequence"/>
</dbReference>
<evidence type="ECO:0000256" key="4">
    <source>
        <dbReference type="ARBA" id="ARBA00022741"/>
    </source>
</evidence>
<keyword evidence="5" id="KW-0418">Kinase</keyword>
<evidence type="ECO:0000256" key="1">
    <source>
        <dbReference type="ARBA" id="ARBA00022527"/>
    </source>
</evidence>
<evidence type="ECO:0000313" key="9">
    <source>
        <dbReference type="EMBL" id="CAG8455368.1"/>
    </source>
</evidence>
<organism evidence="9 10">
    <name type="scientific">Diversispora eburnea</name>
    <dbReference type="NCBI Taxonomy" id="1213867"/>
    <lineage>
        <taxon>Eukaryota</taxon>
        <taxon>Fungi</taxon>
        <taxon>Fungi incertae sedis</taxon>
        <taxon>Mucoromycota</taxon>
        <taxon>Glomeromycotina</taxon>
        <taxon>Glomeromycetes</taxon>
        <taxon>Diversisporales</taxon>
        <taxon>Diversisporaceae</taxon>
        <taxon>Diversispora</taxon>
    </lineage>
</organism>
<name>A0A9N8VPI4_9GLOM</name>